<keyword evidence="2" id="KW-0808">Transferase</keyword>
<evidence type="ECO:0000256" key="6">
    <source>
        <dbReference type="SAM" id="Coils"/>
    </source>
</evidence>
<dbReference type="GO" id="GO:0004674">
    <property type="term" value="F:protein serine/threonine kinase activity"/>
    <property type="evidence" value="ECO:0007669"/>
    <property type="project" value="UniProtKB-KW"/>
</dbReference>
<dbReference type="Pfam" id="PF00069">
    <property type="entry name" value="Pkinase"/>
    <property type="match status" value="1"/>
</dbReference>
<organism evidence="8 9">
    <name type="scientific">Apolygus lucorum</name>
    <name type="common">Small green plant bug</name>
    <name type="synonym">Lygocoris lucorum</name>
    <dbReference type="NCBI Taxonomy" id="248454"/>
    <lineage>
        <taxon>Eukaryota</taxon>
        <taxon>Metazoa</taxon>
        <taxon>Ecdysozoa</taxon>
        <taxon>Arthropoda</taxon>
        <taxon>Hexapoda</taxon>
        <taxon>Insecta</taxon>
        <taxon>Pterygota</taxon>
        <taxon>Neoptera</taxon>
        <taxon>Paraneoptera</taxon>
        <taxon>Hemiptera</taxon>
        <taxon>Heteroptera</taxon>
        <taxon>Panheteroptera</taxon>
        <taxon>Cimicomorpha</taxon>
        <taxon>Miridae</taxon>
        <taxon>Mirini</taxon>
        <taxon>Apolygus</taxon>
    </lineage>
</organism>
<dbReference type="PROSITE" id="PS50011">
    <property type="entry name" value="PROTEIN_KINASE_DOM"/>
    <property type="match status" value="1"/>
</dbReference>
<proteinExistence type="predicted"/>
<evidence type="ECO:0000256" key="1">
    <source>
        <dbReference type="ARBA" id="ARBA00022527"/>
    </source>
</evidence>
<dbReference type="PANTHER" id="PTHR24345:SF0">
    <property type="entry name" value="CELL CYCLE SERINE_THREONINE-PROTEIN KINASE CDC5_MSD2"/>
    <property type="match status" value="1"/>
</dbReference>
<protein>
    <recommendedName>
        <fullName evidence="7">Protein kinase domain-containing protein</fullName>
    </recommendedName>
</protein>
<dbReference type="InterPro" id="IPR011009">
    <property type="entry name" value="Kinase-like_dom_sf"/>
</dbReference>
<keyword evidence="6" id="KW-0175">Coiled coil</keyword>
<accession>A0A8S9WV80</accession>
<evidence type="ECO:0000256" key="2">
    <source>
        <dbReference type="ARBA" id="ARBA00022679"/>
    </source>
</evidence>
<name>A0A8S9WV80_APOLU</name>
<evidence type="ECO:0000313" key="8">
    <source>
        <dbReference type="EMBL" id="KAF6200607.1"/>
    </source>
</evidence>
<reference evidence="8" key="1">
    <citation type="journal article" date="2021" name="Mol. Ecol. Resour.">
        <title>Apolygus lucorum genome provides insights into omnivorousness and mesophyll feeding.</title>
        <authorList>
            <person name="Liu Y."/>
            <person name="Liu H."/>
            <person name="Wang H."/>
            <person name="Huang T."/>
            <person name="Liu B."/>
            <person name="Yang B."/>
            <person name="Yin L."/>
            <person name="Li B."/>
            <person name="Zhang Y."/>
            <person name="Zhang S."/>
            <person name="Jiang F."/>
            <person name="Zhang X."/>
            <person name="Ren Y."/>
            <person name="Wang B."/>
            <person name="Wang S."/>
            <person name="Lu Y."/>
            <person name="Wu K."/>
            <person name="Fan W."/>
            <person name="Wang G."/>
        </authorList>
    </citation>
    <scope>NUCLEOTIDE SEQUENCE</scope>
    <source>
        <strain evidence="8">12Hb</strain>
    </source>
</reference>
<dbReference type="GO" id="GO:0005524">
    <property type="term" value="F:ATP binding"/>
    <property type="evidence" value="ECO:0007669"/>
    <property type="project" value="UniProtKB-KW"/>
</dbReference>
<feature type="domain" description="Protein kinase" evidence="7">
    <location>
        <begin position="246"/>
        <end position="547"/>
    </location>
</feature>
<dbReference type="InterPro" id="IPR000719">
    <property type="entry name" value="Prot_kinase_dom"/>
</dbReference>
<gene>
    <name evidence="8" type="ORF">GE061_005050</name>
</gene>
<dbReference type="AlphaFoldDB" id="A0A8S9WV80"/>
<evidence type="ECO:0000256" key="3">
    <source>
        <dbReference type="ARBA" id="ARBA00022741"/>
    </source>
</evidence>
<keyword evidence="9" id="KW-1185">Reference proteome</keyword>
<evidence type="ECO:0000313" key="9">
    <source>
        <dbReference type="Proteomes" id="UP000466442"/>
    </source>
</evidence>
<comment type="caution">
    <text evidence="8">The sequence shown here is derived from an EMBL/GenBank/DDBJ whole genome shotgun (WGS) entry which is preliminary data.</text>
</comment>
<dbReference type="PANTHER" id="PTHR24345">
    <property type="entry name" value="SERINE/THREONINE-PROTEIN KINASE PLK"/>
    <property type="match status" value="1"/>
</dbReference>
<dbReference type="GO" id="GO:0005634">
    <property type="term" value="C:nucleus"/>
    <property type="evidence" value="ECO:0007669"/>
    <property type="project" value="TreeGrafter"/>
</dbReference>
<dbReference type="Proteomes" id="UP000466442">
    <property type="component" value="Unassembled WGS sequence"/>
</dbReference>
<dbReference type="EMBL" id="WIXP02000013">
    <property type="protein sequence ID" value="KAF6200607.1"/>
    <property type="molecule type" value="Genomic_DNA"/>
</dbReference>
<keyword evidence="3" id="KW-0547">Nucleotide-binding</keyword>
<dbReference type="SUPFAM" id="SSF56112">
    <property type="entry name" value="Protein kinase-like (PK-like)"/>
    <property type="match status" value="1"/>
</dbReference>
<keyword evidence="1" id="KW-0723">Serine/threonine-protein kinase</keyword>
<dbReference type="Gene3D" id="1.10.510.10">
    <property type="entry name" value="Transferase(Phosphotransferase) domain 1"/>
    <property type="match status" value="1"/>
</dbReference>
<keyword evidence="5" id="KW-0067">ATP-binding</keyword>
<keyword evidence="4" id="KW-0418">Kinase</keyword>
<evidence type="ECO:0000256" key="4">
    <source>
        <dbReference type="ARBA" id="ARBA00022777"/>
    </source>
</evidence>
<feature type="coiled-coil region" evidence="6">
    <location>
        <begin position="669"/>
        <end position="726"/>
    </location>
</feature>
<sequence>MGKRKFIAAFPPRSVKSKTLKERLRLINNLLLECISDPNISQRIRRSEDMVMLSLQIGNIMTSPEYSNMKNPDKIRYTIAQLIVDPEHRKAVETIIKRNKSREMPKFEPICKYPNIKDPTRVLKIIFENYIDAWDTDNNVYRTNKAAQKFHLAMKDLMSKDWLHKHCILAGYVPVSKARKLSEIGRIVATTCGCRKFDRFRYKKTFMEQLRKETLNFRYHTMHRVLKKINQKTYVRYHRRPQEGYLMSGKQTRPGIWSRVFLATHSQRLEPTRKSESEDQYSIASEREMLKTDLKDMSTPTFSNTVGNVAVKVFAMTPNLPLKLIPARVITHLEISTVVDHPNIVRFTETFATQRDIFMVMRFEENRNLHLMMNRNGRLMQKTAKIWTYQIALALQYLHSAGIVHRNVKCSNILISKDYVAILSGFGSAKVKWMDLLHVQVAESRNYKAGYRPYRAPEVLRRRPYRMPPIDVWGLGIVLFVMLNNSFPFCYHNKKMMLHLQTLKKWRKSWNRDFPTSNHCLDLLKRMLAPDPSKRLTIDDVVNHSWFQSLPVPSAHTKALKRAPFLFLYRDSVRNSQDQAVFHHQSHKLEKDTLEEISALLTGIINRAEKRIFKPVDSLQGYQDCYKNYLGSDNLLSKISTSLKKPIRRSYRSRSALTYEPYISDTEELEMHEKTAANIEELKERTEQVRKILEPSHKEDKMKKALADVVNKVKEKTVRMNEHREELMKKVAIFMPKNRSPEAEPRSILQMKSISAREKLLNELRNKNASMSKLSITTSEWRSGLGVKHSKDFSNMDFASIINLSKSKPEEGTLPQLGFVKHHRITSFSDINENDSKQQESEQE</sequence>
<evidence type="ECO:0000259" key="7">
    <source>
        <dbReference type="PROSITE" id="PS50011"/>
    </source>
</evidence>
<dbReference type="OrthoDB" id="6513151at2759"/>
<evidence type="ECO:0000256" key="5">
    <source>
        <dbReference type="ARBA" id="ARBA00022840"/>
    </source>
</evidence>